<feature type="non-terminal residue" evidence="3">
    <location>
        <position position="266"/>
    </location>
</feature>
<feature type="domain" description="Acyltransferase 3" evidence="2">
    <location>
        <begin position="7"/>
        <end position="257"/>
    </location>
</feature>
<evidence type="ECO:0000259" key="2">
    <source>
        <dbReference type="Pfam" id="PF01757"/>
    </source>
</evidence>
<protein>
    <recommendedName>
        <fullName evidence="2">Acyltransferase 3 domain-containing protein</fullName>
    </recommendedName>
</protein>
<sequence>MEKVITVQWLRAVAALSVVWFHSLCLLHYVGVNSFQGGVYALASIGAVGVDVFFVISGFIVTLAGLRAQSIRPFLTDRFFRIWPLYVVATVSYLAVRPDALSQPLDILLSLFFIQPLGSTDNSPTLPPGWTLLFEMPFYCVLAFAMAWRTPRALQERVAILLGVLVTVGSAYAWVRPLNVWGNPIALEFLLGVGIAHAWLKGVRLPRWLAIFLFSAGVYFLADSAISGNDDLWRSERVLDGSQSWIRFGEWGIPAGLIVASACLRS</sequence>
<dbReference type="AlphaFoldDB" id="A0A0R0CFY5"/>
<feature type="transmembrane region" description="Helical" evidence="1">
    <location>
        <begin position="158"/>
        <end position="175"/>
    </location>
</feature>
<organism evidence="3 4">
    <name type="scientific">Stenotrophomonas chelatiphaga</name>
    <dbReference type="NCBI Taxonomy" id="517011"/>
    <lineage>
        <taxon>Bacteria</taxon>
        <taxon>Pseudomonadati</taxon>
        <taxon>Pseudomonadota</taxon>
        <taxon>Gammaproteobacteria</taxon>
        <taxon>Lysobacterales</taxon>
        <taxon>Lysobacteraceae</taxon>
        <taxon>Stenotrophomonas</taxon>
    </lineage>
</organism>
<dbReference type="EMBL" id="LDJK01000092">
    <property type="protein sequence ID" value="KRG68219.1"/>
    <property type="molecule type" value="Genomic_DNA"/>
</dbReference>
<dbReference type="InterPro" id="IPR002656">
    <property type="entry name" value="Acyl_transf_3_dom"/>
</dbReference>
<dbReference type="GO" id="GO:0000271">
    <property type="term" value="P:polysaccharide biosynthetic process"/>
    <property type="evidence" value="ECO:0007669"/>
    <property type="project" value="TreeGrafter"/>
</dbReference>
<name>A0A0R0CFY5_9GAMM</name>
<keyword evidence="4" id="KW-1185">Reference proteome</keyword>
<gene>
    <name evidence="3" type="ORF">ABB28_16295</name>
</gene>
<dbReference type="PANTHER" id="PTHR23028:SF53">
    <property type="entry name" value="ACYL_TRANSF_3 DOMAIN-CONTAINING PROTEIN"/>
    <property type="match status" value="1"/>
</dbReference>
<feature type="transmembrane region" description="Helical" evidence="1">
    <location>
        <begin position="38"/>
        <end position="66"/>
    </location>
</feature>
<feature type="transmembrane region" description="Helical" evidence="1">
    <location>
        <begin position="12"/>
        <end position="32"/>
    </location>
</feature>
<feature type="transmembrane region" description="Helical" evidence="1">
    <location>
        <begin position="181"/>
        <end position="200"/>
    </location>
</feature>
<feature type="transmembrane region" description="Helical" evidence="1">
    <location>
        <begin position="78"/>
        <end position="96"/>
    </location>
</feature>
<evidence type="ECO:0000313" key="3">
    <source>
        <dbReference type="EMBL" id="KRG68219.1"/>
    </source>
</evidence>
<keyword evidence="1" id="KW-0812">Transmembrane</keyword>
<dbReference type="GO" id="GO:0016020">
    <property type="term" value="C:membrane"/>
    <property type="evidence" value="ECO:0007669"/>
    <property type="project" value="TreeGrafter"/>
</dbReference>
<reference evidence="3 4" key="1">
    <citation type="submission" date="2015-05" db="EMBL/GenBank/DDBJ databases">
        <title>Genome sequencing and analysis of members of genus Stenotrophomonas.</title>
        <authorList>
            <person name="Patil P.P."/>
            <person name="Midha S."/>
            <person name="Patil P.B."/>
        </authorList>
    </citation>
    <scope>NUCLEOTIDE SEQUENCE [LARGE SCALE GENOMIC DNA]</scope>
    <source>
        <strain evidence="3 4">DSM 21508</strain>
    </source>
</reference>
<dbReference type="InterPro" id="IPR050879">
    <property type="entry name" value="Acyltransferase_3"/>
</dbReference>
<evidence type="ECO:0000256" key="1">
    <source>
        <dbReference type="SAM" id="Phobius"/>
    </source>
</evidence>
<feature type="transmembrane region" description="Helical" evidence="1">
    <location>
        <begin position="207"/>
        <end position="226"/>
    </location>
</feature>
<feature type="transmembrane region" description="Helical" evidence="1">
    <location>
        <begin position="129"/>
        <end position="146"/>
    </location>
</feature>
<evidence type="ECO:0000313" key="4">
    <source>
        <dbReference type="Proteomes" id="UP000051386"/>
    </source>
</evidence>
<keyword evidence="1" id="KW-0472">Membrane</keyword>
<dbReference type="Pfam" id="PF01757">
    <property type="entry name" value="Acyl_transf_3"/>
    <property type="match status" value="1"/>
</dbReference>
<comment type="caution">
    <text evidence="3">The sequence shown here is derived from an EMBL/GenBank/DDBJ whole genome shotgun (WGS) entry which is preliminary data.</text>
</comment>
<dbReference type="Proteomes" id="UP000051386">
    <property type="component" value="Unassembled WGS sequence"/>
</dbReference>
<keyword evidence="1" id="KW-1133">Transmembrane helix</keyword>
<dbReference type="PANTHER" id="PTHR23028">
    <property type="entry name" value="ACETYLTRANSFERASE"/>
    <property type="match status" value="1"/>
</dbReference>
<dbReference type="GO" id="GO:0016747">
    <property type="term" value="F:acyltransferase activity, transferring groups other than amino-acyl groups"/>
    <property type="evidence" value="ECO:0007669"/>
    <property type="project" value="InterPro"/>
</dbReference>
<accession>A0A0R0CFY5</accession>
<proteinExistence type="predicted"/>